<dbReference type="EMBL" id="CCXW01000001">
    <property type="protein sequence ID" value="CEG31979.1"/>
    <property type="molecule type" value="Genomic_DNA"/>
</dbReference>
<dbReference type="Proteomes" id="UP000182110">
    <property type="component" value="Unassembled WGS sequence"/>
</dbReference>
<organism evidence="1 2">
    <name type="scientific">Peribacillus simplex</name>
    <dbReference type="NCBI Taxonomy" id="1478"/>
    <lineage>
        <taxon>Bacteria</taxon>
        <taxon>Bacillati</taxon>
        <taxon>Bacillota</taxon>
        <taxon>Bacilli</taxon>
        <taxon>Bacillales</taxon>
        <taxon>Bacillaceae</taxon>
        <taxon>Peribacillus</taxon>
    </lineage>
</organism>
<proteinExistence type="predicted"/>
<accession>A0AAN2PGZ7</accession>
<protein>
    <submittedName>
        <fullName evidence="1">Uncharacterized protein</fullName>
    </submittedName>
</protein>
<evidence type="ECO:0000313" key="2">
    <source>
        <dbReference type="Proteomes" id="UP000182110"/>
    </source>
</evidence>
<comment type="caution">
    <text evidence="1">The sequence shown here is derived from an EMBL/GenBank/DDBJ whole genome shotgun (WGS) entry which is preliminary data.</text>
</comment>
<dbReference type="RefSeq" id="WP_048687042.1">
    <property type="nucleotide sequence ID" value="NZ_CCXW01000001.1"/>
</dbReference>
<evidence type="ECO:0000313" key="1">
    <source>
        <dbReference type="EMBL" id="CEG31979.1"/>
    </source>
</evidence>
<name>A0AAN2PGZ7_9BACI</name>
<sequence>MNYKMILMLSADTPEQSRSTVVDKVMLATYEQYCFQGSKDYILSHRLQERSREIGSFPFPLLIIKKTYNPIAFTKELYVFQL</sequence>
<gene>
    <name evidence="1" type="ORF">BN1180_02136</name>
</gene>
<reference evidence="1 2" key="1">
    <citation type="journal article" date="2014" name="Genome Announc.">
        <title>Genome Sequence of Bacillus simplex Strain P558, Isolated from a Human Fecal Sample.</title>
        <authorList>
            <person name="Croce O."/>
            <person name="Hugon P."/>
            <person name="Lagier J.C."/>
            <person name="Bibi F."/>
            <person name="Robert C."/>
            <person name="Azhar E.I."/>
            <person name="Raoult D."/>
            <person name="Fournier P.E."/>
        </authorList>
    </citation>
    <scope>NUCLEOTIDE SEQUENCE [LARGE SCALE GENOMIC DNA]</scope>
    <source>
        <strain evidence="1 2">P558</strain>
    </source>
</reference>
<keyword evidence="2" id="KW-1185">Reference proteome</keyword>
<dbReference type="AlphaFoldDB" id="A0AAN2PGZ7"/>